<dbReference type="CDD" id="cd10033">
    <property type="entry name" value="UDG_like"/>
    <property type="match status" value="1"/>
</dbReference>
<accession>A0A6N9NIT1</accession>
<keyword evidence="3" id="KW-1185">Reference proteome</keyword>
<protein>
    <submittedName>
        <fullName evidence="2">Uracil-DNA glycosylase family protein</fullName>
    </submittedName>
</protein>
<feature type="domain" description="Uracil-DNA glycosylase-like" evidence="1">
    <location>
        <begin position="25"/>
        <end position="182"/>
    </location>
</feature>
<dbReference type="EMBL" id="WWNE01000005">
    <property type="protein sequence ID" value="NBG65752.1"/>
    <property type="molecule type" value="Genomic_DNA"/>
</dbReference>
<dbReference type="SMART" id="SM00987">
    <property type="entry name" value="UreE_C"/>
    <property type="match status" value="1"/>
</dbReference>
<dbReference type="PANTHER" id="PTHR42160:SF1">
    <property type="entry name" value="URACIL-DNA GLYCOSYLASE SUPERFAMILY PROTEIN"/>
    <property type="match status" value="1"/>
</dbReference>
<dbReference type="InterPro" id="IPR047124">
    <property type="entry name" value="HI_0220.2"/>
</dbReference>
<dbReference type="AlphaFoldDB" id="A0A6N9NIT1"/>
<name>A0A6N9NIT1_9FLAO</name>
<reference evidence="2 3" key="1">
    <citation type="submission" date="2019-12" db="EMBL/GenBank/DDBJ databases">
        <authorList>
            <person name="Zhao J."/>
        </authorList>
    </citation>
    <scope>NUCLEOTIDE SEQUENCE [LARGE SCALE GENOMIC DNA]</scope>
    <source>
        <strain evidence="2 3">S-15</strain>
    </source>
</reference>
<dbReference type="InterPro" id="IPR036895">
    <property type="entry name" value="Uracil-DNA_glycosylase-like_sf"/>
</dbReference>
<dbReference type="SUPFAM" id="SSF52141">
    <property type="entry name" value="Uracil-DNA glycosylase-like"/>
    <property type="match status" value="1"/>
</dbReference>
<evidence type="ECO:0000313" key="3">
    <source>
        <dbReference type="Proteomes" id="UP000470771"/>
    </source>
</evidence>
<dbReference type="Gene3D" id="3.40.470.10">
    <property type="entry name" value="Uracil-DNA glycosylase-like domain"/>
    <property type="match status" value="1"/>
</dbReference>
<comment type="caution">
    <text evidence="2">The sequence shown here is derived from an EMBL/GenBank/DDBJ whole genome shotgun (WGS) entry which is preliminary data.</text>
</comment>
<evidence type="ECO:0000313" key="2">
    <source>
        <dbReference type="EMBL" id="NBG65752.1"/>
    </source>
</evidence>
<sequence length="191" mass="21791">MKQLLTTIRGCEICKYHLPLGPRPVLSANAENRILIVGQAPGTAVHKSGIPWDDPSGRNLRRWMGIDDETFYNHPYIGIVPMGFCYPGKGKTGDLPPRKECAPTWHASLLEQMPNVKLMLLIGKYAQDYYLGKSAKKNLTETVMHFDEYLPNYFVLPHPSPRNNIWMKRNDWFEEAVLPDLKVRVAQILTS</sequence>
<dbReference type="SMART" id="SM00986">
    <property type="entry name" value="UDG"/>
    <property type="match status" value="1"/>
</dbReference>
<proteinExistence type="predicted"/>
<gene>
    <name evidence="2" type="ORF">GQN54_06455</name>
</gene>
<dbReference type="RefSeq" id="WP_160632691.1">
    <property type="nucleotide sequence ID" value="NZ_WWNE01000005.1"/>
</dbReference>
<dbReference type="PANTHER" id="PTHR42160">
    <property type="entry name" value="URACIL-DNA GLYCOSYLASE SUPERFAMILY PROTEIN"/>
    <property type="match status" value="1"/>
</dbReference>
<dbReference type="Proteomes" id="UP000470771">
    <property type="component" value="Unassembled WGS sequence"/>
</dbReference>
<dbReference type="InterPro" id="IPR005122">
    <property type="entry name" value="Uracil-DNA_glycosylase-like"/>
</dbReference>
<organism evidence="2 3">
    <name type="scientific">Acidiluteibacter ferrifornacis</name>
    <dbReference type="NCBI Taxonomy" id="2692424"/>
    <lineage>
        <taxon>Bacteria</taxon>
        <taxon>Pseudomonadati</taxon>
        <taxon>Bacteroidota</taxon>
        <taxon>Flavobacteriia</taxon>
        <taxon>Flavobacteriales</taxon>
        <taxon>Cryomorphaceae</taxon>
        <taxon>Acidiluteibacter</taxon>
    </lineage>
</organism>
<evidence type="ECO:0000259" key="1">
    <source>
        <dbReference type="SMART" id="SM00986"/>
    </source>
</evidence>
<dbReference type="Pfam" id="PF03167">
    <property type="entry name" value="UDG"/>
    <property type="match status" value="1"/>
</dbReference>